<dbReference type="GO" id="GO:0000977">
    <property type="term" value="F:RNA polymerase II transcription regulatory region sequence-specific DNA binding"/>
    <property type="evidence" value="ECO:0007669"/>
    <property type="project" value="TreeGrafter"/>
</dbReference>
<feature type="compositionally biased region" description="Low complexity" evidence="8">
    <location>
        <begin position="10"/>
        <end position="22"/>
    </location>
</feature>
<evidence type="ECO:0000256" key="3">
    <source>
        <dbReference type="ARBA" id="ARBA00022833"/>
    </source>
</evidence>
<keyword evidence="4" id="KW-0805">Transcription regulation</keyword>
<dbReference type="PROSITE" id="PS00463">
    <property type="entry name" value="ZN2_CY6_FUNGAL_1"/>
    <property type="match status" value="1"/>
</dbReference>
<dbReference type="Pfam" id="PF00172">
    <property type="entry name" value="Zn_clus"/>
    <property type="match status" value="1"/>
</dbReference>
<reference evidence="10 11" key="1">
    <citation type="submission" date="2019-03" db="EMBL/GenBank/DDBJ databases">
        <title>Sequencing 23 genomes of Wallemia ichthyophaga.</title>
        <authorList>
            <person name="Gostincar C."/>
        </authorList>
    </citation>
    <scope>NUCLEOTIDE SEQUENCE [LARGE SCALE GENOMIC DNA]</scope>
    <source>
        <strain evidence="10 11">EXF-5753</strain>
    </source>
</reference>
<dbReference type="Pfam" id="PF24990">
    <property type="entry name" value="PAS_13"/>
    <property type="match status" value="1"/>
</dbReference>
<keyword evidence="5" id="KW-0238">DNA-binding</keyword>
<organism evidence="10 11">
    <name type="scientific">Wallemia hederae</name>
    <dbReference type="NCBI Taxonomy" id="1540922"/>
    <lineage>
        <taxon>Eukaryota</taxon>
        <taxon>Fungi</taxon>
        <taxon>Dikarya</taxon>
        <taxon>Basidiomycota</taxon>
        <taxon>Wallemiomycotina</taxon>
        <taxon>Wallemiomycetes</taxon>
        <taxon>Wallemiales</taxon>
        <taxon>Wallemiaceae</taxon>
        <taxon>Wallemia</taxon>
    </lineage>
</organism>
<dbReference type="PANTHER" id="PTHR31986">
    <property type="entry name" value="REGULATOR OF DRUG SENSITIVITY 2"/>
    <property type="match status" value="1"/>
</dbReference>
<dbReference type="CDD" id="cd00067">
    <property type="entry name" value="GAL4"/>
    <property type="match status" value="1"/>
</dbReference>
<dbReference type="EMBL" id="SPNW01000042">
    <property type="protein sequence ID" value="TIA88131.1"/>
    <property type="molecule type" value="Genomic_DNA"/>
</dbReference>
<dbReference type="SUPFAM" id="SSF57701">
    <property type="entry name" value="Zn2/Cys6 DNA-binding domain"/>
    <property type="match status" value="1"/>
</dbReference>
<evidence type="ECO:0000256" key="8">
    <source>
        <dbReference type="SAM" id="MobiDB-lite"/>
    </source>
</evidence>
<evidence type="ECO:0000313" key="11">
    <source>
        <dbReference type="Proteomes" id="UP000310189"/>
    </source>
</evidence>
<feature type="region of interest" description="Disordered" evidence="8">
    <location>
        <begin position="1"/>
        <end position="30"/>
    </location>
</feature>
<dbReference type="InterPro" id="IPR053045">
    <property type="entry name" value="Zinc_cluster_trans_reg"/>
</dbReference>
<dbReference type="Gene3D" id="4.10.240.10">
    <property type="entry name" value="Zn(2)-C6 fungal-type DNA-binding domain"/>
    <property type="match status" value="1"/>
</dbReference>
<dbReference type="InterPro" id="IPR056751">
    <property type="entry name" value="PAS_13"/>
</dbReference>
<dbReference type="GO" id="GO:0000981">
    <property type="term" value="F:DNA-binding transcription factor activity, RNA polymerase II-specific"/>
    <property type="evidence" value="ECO:0007669"/>
    <property type="project" value="InterPro"/>
</dbReference>
<comment type="subcellular location">
    <subcellularLocation>
        <location evidence="1">Nucleus</location>
    </subcellularLocation>
</comment>
<keyword evidence="3" id="KW-0862">Zinc</keyword>
<feature type="region of interest" description="Disordered" evidence="8">
    <location>
        <begin position="62"/>
        <end position="105"/>
    </location>
</feature>
<dbReference type="SMART" id="SM00066">
    <property type="entry name" value="GAL4"/>
    <property type="match status" value="1"/>
</dbReference>
<sequence>MDKKRAIQDTAAATNQQQQQPAKKPRRKNVSSACLYCRRSHMTCDDGRPCQRCVKRNIAHLCHDPPNKNDKSDKNQPQNNAADSNTQTSPDPSLLPPKFDLEPPQFDPMSLGFDMEFGGGLYDFVNLLGLSGTPGNAANQGPGVTDLMSSNLGASTSANNALQHQPLVSRVQTPNYIVKPQDRYFFTAANPPVHGTREERLKAVLTAKHDAGLLRPFNYVKGYAKLGKHINEKVSPRNRLKIQSELSRIRAQFAHIASNLTEWDLTTAEESFERLLLDYDRVFSVIALPSCCWRRTGEIYKANREFADIVGCDIDELKSGSISIHELLDEESLTNYWNKYGQLAFNAESKGVLTSGSLVSRRDATTITACNFSFNIRRDRFGIPLMIVANFMRLA</sequence>
<evidence type="ECO:0000256" key="5">
    <source>
        <dbReference type="ARBA" id="ARBA00023125"/>
    </source>
</evidence>
<dbReference type="InterPro" id="IPR036864">
    <property type="entry name" value="Zn2-C6_fun-type_DNA-bd_sf"/>
</dbReference>
<evidence type="ECO:0000256" key="2">
    <source>
        <dbReference type="ARBA" id="ARBA00022723"/>
    </source>
</evidence>
<proteinExistence type="predicted"/>
<evidence type="ECO:0000256" key="6">
    <source>
        <dbReference type="ARBA" id="ARBA00023163"/>
    </source>
</evidence>
<name>A0A4T0FIN8_9BASI</name>
<evidence type="ECO:0000256" key="4">
    <source>
        <dbReference type="ARBA" id="ARBA00023015"/>
    </source>
</evidence>
<dbReference type="GO" id="GO:0005634">
    <property type="term" value="C:nucleus"/>
    <property type="evidence" value="ECO:0007669"/>
    <property type="project" value="UniProtKB-SubCell"/>
</dbReference>
<dbReference type="AlphaFoldDB" id="A0A4T0FIN8"/>
<dbReference type="Proteomes" id="UP000310189">
    <property type="component" value="Unassembled WGS sequence"/>
</dbReference>
<dbReference type="PANTHER" id="PTHR31986:SF7">
    <property type="entry name" value="REGULATOR OF DRUG SENSITIVITY 2"/>
    <property type="match status" value="1"/>
</dbReference>
<feature type="compositionally biased region" description="Basic and acidic residues" evidence="8">
    <location>
        <begin position="62"/>
        <end position="74"/>
    </location>
</feature>
<evidence type="ECO:0000259" key="9">
    <source>
        <dbReference type="PROSITE" id="PS50048"/>
    </source>
</evidence>
<feature type="compositionally biased region" description="Polar residues" evidence="8">
    <location>
        <begin position="75"/>
        <end position="91"/>
    </location>
</feature>
<keyword evidence="7" id="KW-0539">Nucleus</keyword>
<dbReference type="GO" id="GO:0008270">
    <property type="term" value="F:zinc ion binding"/>
    <property type="evidence" value="ECO:0007669"/>
    <property type="project" value="InterPro"/>
</dbReference>
<keyword evidence="11" id="KW-1185">Reference proteome</keyword>
<dbReference type="FunFam" id="4.10.240.10:FF:000002">
    <property type="entry name" value="Zn cluster transcription factor Rds2"/>
    <property type="match status" value="1"/>
</dbReference>
<comment type="caution">
    <text evidence="10">The sequence shown here is derived from an EMBL/GenBank/DDBJ whole genome shotgun (WGS) entry which is preliminary data.</text>
</comment>
<feature type="domain" description="Zn(2)-C6 fungal-type" evidence="9">
    <location>
        <begin position="33"/>
        <end position="62"/>
    </location>
</feature>
<dbReference type="OrthoDB" id="65716at2759"/>
<accession>A0A4T0FIN8</accession>
<evidence type="ECO:0000256" key="7">
    <source>
        <dbReference type="ARBA" id="ARBA00023242"/>
    </source>
</evidence>
<keyword evidence="2" id="KW-0479">Metal-binding</keyword>
<protein>
    <recommendedName>
        <fullName evidence="9">Zn(2)-C6 fungal-type domain-containing protein</fullName>
    </recommendedName>
</protein>
<evidence type="ECO:0000313" key="10">
    <source>
        <dbReference type="EMBL" id="TIA88131.1"/>
    </source>
</evidence>
<evidence type="ECO:0000256" key="1">
    <source>
        <dbReference type="ARBA" id="ARBA00004123"/>
    </source>
</evidence>
<keyword evidence="6" id="KW-0804">Transcription</keyword>
<gene>
    <name evidence="10" type="ORF">E3P99_02769</name>
</gene>
<dbReference type="PROSITE" id="PS50048">
    <property type="entry name" value="ZN2_CY6_FUNGAL_2"/>
    <property type="match status" value="1"/>
</dbReference>
<dbReference type="InterPro" id="IPR001138">
    <property type="entry name" value="Zn2Cys6_DnaBD"/>
</dbReference>